<dbReference type="PANTHER" id="PTHR23019">
    <property type="entry name" value="NUCLEAR PORE MEMBRANE GLYCOPROTEIN GP210-RELATED"/>
    <property type="match status" value="1"/>
</dbReference>
<dbReference type="InterPro" id="IPR045197">
    <property type="entry name" value="NUP210-like"/>
</dbReference>
<organism evidence="1">
    <name type="scientific">Micrurus lemniscatus lemniscatus</name>
    <dbReference type="NCBI Taxonomy" id="129467"/>
    <lineage>
        <taxon>Eukaryota</taxon>
        <taxon>Metazoa</taxon>
        <taxon>Chordata</taxon>
        <taxon>Craniata</taxon>
        <taxon>Vertebrata</taxon>
        <taxon>Euteleostomi</taxon>
        <taxon>Lepidosauria</taxon>
        <taxon>Squamata</taxon>
        <taxon>Bifurcata</taxon>
        <taxon>Unidentata</taxon>
        <taxon>Episquamata</taxon>
        <taxon>Toxicofera</taxon>
        <taxon>Serpentes</taxon>
        <taxon>Colubroidea</taxon>
        <taxon>Elapidae</taxon>
        <taxon>Elapinae</taxon>
        <taxon>Micrurus</taxon>
    </lineage>
</organism>
<dbReference type="PANTHER" id="PTHR23019:SF2">
    <property type="entry name" value="NUCLEAR PORE MEMBRANE GLYCOPROTEIN 210"/>
    <property type="match status" value="1"/>
</dbReference>
<accession>A0A2D4HLA0</accession>
<sequence length="131" mass="14554">MIHDLCLASSTIAKTDVYVSNIQEVYVGIVDKVEIGKNVKAYVRVLDASKKYFHNKNLKFMDLTLKAASQIISLKALGETSDEYTAVFLVQGMAIGQTSVTGIVTDRYGEKIYSVPQQIEVNIFIVSYSCF</sequence>
<dbReference type="EMBL" id="IACK01041133">
    <property type="protein sequence ID" value="LAA72712.1"/>
    <property type="molecule type" value="Transcribed_RNA"/>
</dbReference>
<name>A0A2D4HLA0_MICLE</name>
<proteinExistence type="predicted"/>
<dbReference type="AlphaFoldDB" id="A0A2D4HLA0"/>
<evidence type="ECO:0000313" key="1">
    <source>
        <dbReference type="EMBL" id="LAA72712.1"/>
    </source>
</evidence>
<reference evidence="1" key="2">
    <citation type="submission" date="2017-11" db="EMBL/GenBank/DDBJ databases">
        <title>Coralsnake Venomics: Analyses of Venom Gland Transcriptomes and Proteomes of Six Brazilian Taxa.</title>
        <authorList>
            <person name="Aird S.D."/>
            <person name="Jorge da Silva N."/>
            <person name="Qiu L."/>
            <person name="Villar-Briones A."/>
            <person name="Aparecida-Saddi V."/>
            <person name="Campos-Telles M.P."/>
            <person name="Grau M."/>
            <person name="Mikheyev A.S."/>
        </authorList>
    </citation>
    <scope>NUCLEOTIDE SEQUENCE</scope>
    <source>
        <tissue evidence="1">Venom_gland</tissue>
    </source>
</reference>
<dbReference type="GO" id="GO:0005643">
    <property type="term" value="C:nuclear pore"/>
    <property type="evidence" value="ECO:0007669"/>
    <property type="project" value="TreeGrafter"/>
</dbReference>
<protein>
    <recommendedName>
        <fullName evidence="2">Macroglobulin domain-containing protein</fullName>
    </recommendedName>
</protein>
<reference evidence="1" key="1">
    <citation type="submission" date="2017-07" db="EMBL/GenBank/DDBJ databases">
        <authorList>
            <person name="Mikheyev A."/>
            <person name="Grau M."/>
        </authorList>
    </citation>
    <scope>NUCLEOTIDE SEQUENCE</scope>
    <source>
        <tissue evidence="1">Venom_gland</tissue>
    </source>
</reference>
<evidence type="ECO:0008006" key="2">
    <source>
        <dbReference type="Google" id="ProtNLM"/>
    </source>
</evidence>